<dbReference type="Gene3D" id="1.10.10.10">
    <property type="entry name" value="Winged helix-like DNA-binding domain superfamily/Winged helix DNA-binding domain"/>
    <property type="match status" value="1"/>
</dbReference>
<comment type="caution">
    <text evidence="1">The sequence shown here is derived from an EMBL/GenBank/DDBJ whole genome shotgun (WGS) entry which is preliminary data.</text>
</comment>
<evidence type="ECO:0000313" key="1">
    <source>
        <dbReference type="EMBL" id="GAJ12691.1"/>
    </source>
</evidence>
<feature type="non-terminal residue" evidence="1">
    <location>
        <position position="144"/>
    </location>
</feature>
<reference evidence="1" key="1">
    <citation type="journal article" date="2014" name="Front. Microbiol.">
        <title>High frequency of phylogenetically diverse reductive dehalogenase-homologous genes in deep subseafloor sedimentary metagenomes.</title>
        <authorList>
            <person name="Kawai M."/>
            <person name="Futagami T."/>
            <person name="Toyoda A."/>
            <person name="Takaki Y."/>
            <person name="Nishi S."/>
            <person name="Hori S."/>
            <person name="Arai W."/>
            <person name="Tsubouchi T."/>
            <person name="Morono Y."/>
            <person name="Uchiyama I."/>
            <person name="Ito T."/>
            <person name="Fujiyama A."/>
            <person name="Inagaki F."/>
            <person name="Takami H."/>
        </authorList>
    </citation>
    <scope>NUCLEOTIDE SEQUENCE</scope>
    <source>
        <strain evidence="1">Expedition CK06-06</strain>
    </source>
</reference>
<dbReference type="EMBL" id="BARW01025812">
    <property type="protein sequence ID" value="GAJ12691.1"/>
    <property type="molecule type" value="Genomic_DNA"/>
</dbReference>
<protein>
    <submittedName>
        <fullName evidence="1">Uncharacterized protein</fullName>
    </submittedName>
</protein>
<gene>
    <name evidence="1" type="ORF">S12H4_42220</name>
</gene>
<proteinExistence type="predicted"/>
<organism evidence="1">
    <name type="scientific">marine sediment metagenome</name>
    <dbReference type="NCBI Taxonomy" id="412755"/>
    <lineage>
        <taxon>unclassified sequences</taxon>
        <taxon>metagenomes</taxon>
        <taxon>ecological metagenomes</taxon>
    </lineage>
</organism>
<accession>X1VEQ2</accession>
<sequence length="144" mass="17064">MEESRRHKNFIMIKNKMWEAFYNKPLPEQERQVWDYIYRFTLGWGCKMKELSTYTIGKDLGIDDRCVRRVIRALKAKKRIIVKGKCKGIQEDFTLWTIGQIRPIKEVGQIRPITRTNKSVLLGQIRPLIKETLKDKKKEKGVSP</sequence>
<name>X1VEQ2_9ZZZZ</name>
<dbReference type="AlphaFoldDB" id="X1VEQ2"/>
<dbReference type="InterPro" id="IPR036388">
    <property type="entry name" value="WH-like_DNA-bd_sf"/>
</dbReference>